<evidence type="ECO:0000313" key="12">
    <source>
        <dbReference type="Proteomes" id="UP001497512"/>
    </source>
</evidence>
<evidence type="ECO:0000256" key="6">
    <source>
        <dbReference type="ARBA" id="ARBA00023136"/>
    </source>
</evidence>
<evidence type="ECO:0000256" key="3">
    <source>
        <dbReference type="ARBA" id="ARBA00022679"/>
    </source>
</evidence>
<evidence type="ECO:0000256" key="5">
    <source>
        <dbReference type="ARBA" id="ARBA00022989"/>
    </source>
</evidence>
<dbReference type="InterPro" id="IPR049625">
    <property type="entry name" value="Glyco_transf_61_cat"/>
</dbReference>
<evidence type="ECO:0000256" key="2">
    <source>
        <dbReference type="ARBA" id="ARBA00022676"/>
    </source>
</evidence>
<evidence type="ECO:0000256" key="9">
    <source>
        <dbReference type="SAM" id="Phobius"/>
    </source>
</evidence>
<dbReference type="InterPro" id="IPR007657">
    <property type="entry name" value="Glycosyltransferase_61"/>
</dbReference>
<keyword evidence="2" id="KW-0328">Glycosyltransferase</keyword>
<dbReference type="PANTHER" id="PTHR20961">
    <property type="entry name" value="GLYCOSYLTRANSFERASE"/>
    <property type="match status" value="1"/>
</dbReference>
<evidence type="ECO:0000259" key="10">
    <source>
        <dbReference type="Pfam" id="PF04577"/>
    </source>
</evidence>
<evidence type="ECO:0000256" key="4">
    <source>
        <dbReference type="ARBA" id="ARBA00022692"/>
    </source>
</evidence>
<evidence type="ECO:0000313" key="11">
    <source>
        <dbReference type="EMBL" id="CAK9191457.1"/>
    </source>
</evidence>
<keyword evidence="7" id="KW-0325">Glycoprotein</keyword>
<organism evidence="11 12">
    <name type="scientific">Sphagnum troendelagicum</name>
    <dbReference type="NCBI Taxonomy" id="128251"/>
    <lineage>
        <taxon>Eukaryota</taxon>
        <taxon>Viridiplantae</taxon>
        <taxon>Streptophyta</taxon>
        <taxon>Embryophyta</taxon>
        <taxon>Bryophyta</taxon>
        <taxon>Sphagnophytina</taxon>
        <taxon>Sphagnopsida</taxon>
        <taxon>Sphagnales</taxon>
        <taxon>Sphagnaceae</taxon>
        <taxon>Sphagnum</taxon>
    </lineage>
</organism>
<accession>A0ABP0TB54</accession>
<name>A0ABP0TB54_9BRYO</name>
<dbReference type="PANTHER" id="PTHR20961:SF38">
    <property type="entry name" value="PROTEIN O-LINKED-MANNOSE BETA-1,4-N-ACETYLGLUCOSAMINYLTRANSFERASE 2"/>
    <property type="match status" value="1"/>
</dbReference>
<evidence type="ECO:0000256" key="7">
    <source>
        <dbReference type="ARBA" id="ARBA00023180"/>
    </source>
</evidence>
<sequence>MSMAAGIVGMRRVTTHEEVTAGSSSRRRRAAPMPGRKSTSDQKRSQCIIYVVFFCFFSFIFLQFFVFQKRWATSLALMGTSTRSHGDLAIAAAAYNNWNLGLDPSIKGSLLHECAEREGLYESKSIKDVRKSMGAVRKSMMELASAACLGSKLLAITDNVVDVEKLRAECRQTADVDPADRPSTSGARQDYHVLESSEITDSGTLASNSKTVVVPRTAKDLAVVATRDQQTTAMATMPQQPDQIIDSFLPLKDIKQPVTPENEGNWFMSSVVAKPGSGLGEILDFPSDDPEGRLLCLQGSAADEGSKNSYGFLHKKDLVKLGARFREGITLVVENYWDYDNPWHSMSAMLGFVFWRAKFGACMIPERVVMYHLGDFQDKMGSWIANVMHATMGKSLTIDNLGNSGNEPAAHGAPVCFERAIVQRRGLGGIPSDNLRDLFDMVRCKALKFCAIDTEENARNTGSTMKVKVTLLTRTGARAFRNASAVAAVVKGECAKVPECHFRVATMEGLSFCEQVELMTSTDVLVTVHGAQITNAMFMTAGASLMEMYPKGWLEYMGVGQIIYQFLADWAKLVHEGVWRDSEGPDCPYPSTETLRCLYFHKDSEVGLNATHLAQWTENVLHNFLERKKQAGNEDPKRNKELTMCPCEDVYTFR</sequence>
<feature type="transmembrane region" description="Helical" evidence="9">
    <location>
        <begin position="47"/>
        <end position="67"/>
    </location>
</feature>
<keyword evidence="5 9" id="KW-1133">Transmembrane helix</keyword>
<gene>
    <name evidence="11" type="ORF">CSSPTR1EN2_LOCUS1400</name>
</gene>
<dbReference type="Proteomes" id="UP001497512">
    <property type="component" value="Chromosome 1"/>
</dbReference>
<proteinExistence type="predicted"/>
<keyword evidence="12" id="KW-1185">Reference proteome</keyword>
<keyword evidence="6 9" id="KW-0472">Membrane</keyword>
<comment type="subcellular location">
    <subcellularLocation>
        <location evidence="1">Membrane</location>
        <topology evidence="1">Single-pass membrane protein</topology>
    </subcellularLocation>
</comment>
<reference evidence="11 12" key="1">
    <citation type="submission" date="2024-02" db="EMBL/GenBank/DDBJ databases">
        <authorList>
            <consortium name="ELIXIR-Norway"/>
            <consortium name="Elixir Norway"/>
        </authorList>
    </citation>
    <scope>NUCLEOTIDE SEQUENCE [LARGE SCALE GENOMIC DNA]</scope>
</reference>
<dbReference type="Pfam" id="PF04577">
    <property type="entry name" value="Glyco_transf_61"/>
    <property type="match status" value="1"/>
</dbReference>
<evidence type="ECO:0000256" key="1">
    <source>
        <dbReference type="ARBA" id="ARBA00004167"/>
    </source>
</evidence>
<dbReference type="EMBL" id="OZ019893">
    <property type="protein sequence ID" value="CAK9191457.1"/>
    <property type="molecule type" value="Genomic_DNA"/>
</dbReference>
<evidence type="ECO:0000256" key="8">
    <source>
        <dbReference type="SAM" id="MobiDB-lite"/>
    </source>
</evidence>
<feature type="domain" description="Glycosyltransferase 61 catalytic" evidence="10">
    <location>
        <begin position="454"/>
        <end position="545"/>
    </location>
</feature>
<keyword evidence="4 9" id="KW-0812">Transmembrane</keyword>
<keyword evidence="3" id="KW-0808">Transferase</keyword>
<protein>
    <recommendedName>
        <fullName evidence="10">Glycosyltransferase 61 catalytic domain-containing protein</fullName>
    </recommendedName>
</protein>
<feature type="region of interest" description="Disordered" evidence="8">
    <location>
        <begin position="17"/>
        <end position="40"/>
    </location>
</feature>